<sequence length="30" mass="3612">MNMCGLFLVILNLNLNRIFPHFFRLKCVLM</sequence>
<dbReference type="EMBL" id="HACA01017846">
    <property type="protein sequence ID" value="CDW35207.1"/>
    <property type="molecule type" value="Transcribed_RNA"/>
</dbReference>
<reference evidence="1" key="1">
    <citation type="submission" date="2014-05" db="EMBL/GenBank/DDBJ databases">
        <authorList>
            <person name="Chronopoulou M."/>
        </authorList>
    </citation>
    <scope>NUCLEOTIDE SEQUENCE</scope>
    <source>
        <tissue evidence="1">Whole organism</tissue>
    </source>
</reference>
<protein>
    <submittedName>
        <fullName evidence="1">Uncharacterized protein</fullName>
    </submittedName>
</protein>
<evidence type="ECO:0000313" key="1">
    <source>
        <dbReference type="EMBL" id="CDW35207.1"/>
    </source>
</evidence>
<name>A0A0K2UB76_LEPSM</name>
<proteinExistence type="predicted"/>
<organism evidence="1">
    <name type="scientific">Lepeophtheirus salmonis</name>
    <name type="common">Salmon louse</name>
    <name type="synonym">Caligus salmonis</name>
    <dbReference type="NCBI Taxonomy" id="72036"/>
    <lineage>
        <taxon>Eukaryota</taxon>
        <taxon>Metazoa</taxon>
        <taxon>Ecdysozoa</taxon>
        <taxon>Arthropoda</taxon>
        <taxon>Crustacea</taxon>
        <taxon>Multicrustacea</taxon>
        <taxon>Hexanauplia</taxon>
        <taxon>Copepoda</taxon>
        <taxon>Siphonostomatoida</taxon>
        <taxon>Caligidae</taxon>
        <taxon>Lepeophtheirus</taxon>
    </lineage>
</organism>
<accession>A0A0K2UB76</accession>
<dbReference type="AlphaFoldDB" id="A0A0K2UB76"/>